<gene>
    <name evidence="2" type="ORF">ICT70_08825</name>
</gene>
<evidence type="ECO:0000313" key="3">
    <source>
        <dbReference type="Proteomes" id="UP000632828"/>
    </source>
</evidence>
<comment type="caution">
    <text evidence="2">The sequence shown here is derived from an EMBL/GenBank/DDBJ whole genome shotgun (WGS) entry which is preliminary data.</text>
</comment>
<evidence type="ECO:0000313" key="2">
    <source>
        <dbReference type="EMBL" id="MBD1400771.1"/>
    </source>
</evidence>
<name>A0A8J6UR77_9BACT</name>
<dbReference type="Proteomes" id="UP000632828">
    <property type="component" value="Unassembled WGS sequence"/>
</dbReference>
<evidence type="ECO:0000259" key="1">
    <source>
        <dbReference type="Pfam" id="PF01610"/>
    </source>
</evidence>
<dbReference type="PANTHER" id="PTHR33498">
    <property type="entry name" value="TRANSPOSASE FOR INSERTION SEQUENCE ELEMENT IS1557"/>
    <property type="match status" value="1"/>
</dbReference>
<feature type="domain" description="Transposase IS204/IS1001/IS1096/IS1165 DDE" evidence="1">
    <location>
        <begin position="25"/>
        <end position="259"/>
    </location>
</feature>
<keyword evidence="3" id="KW-1185">Reference proteome</keyword>
<accession>A0A8J6UR77</accession>
<reference evidence="2" key="1">
    <citation type="submission" date="2020-09" db="EMBL/GenBank/DDBJ databases">
        <title>Pelobacter alkaliphilus sp. nov., a novel anaerobic arsenate-reducing bacterium from terrestrial mud volcano.</title>
        <authorList>
            <person name="Khomyakova M.A."/>
            <person name="Merkel A.Y."/>
            <person name="Slobodkin A.I."/>
        </authorList>
    </citation>
    <scope>NUCLEOTIDE SEQUENCE</scope>
    <source>
        <strain evidence="2">M08fum</strain>
    </source>
</reference>
<dbReference type="RefSeq" id="WP_191155674.1">
    <property type="nucleotide sequence ID" value="NZ_JACWUN010000009.1"/>
</dbReference>
<dbReference type="EMBL" id="JACWUN010000009">
    <property type="protein sequence ID" value="MBD1400771.1"/>
    <property type="molecule type" value="Genomic_DNA"/>
</dbReference>
<dbReference type="PANTHER" id="PTHR33498:SF1">
    <property type="entry name" value="TRANSPOSASE FOR INSERTION SEQUENCE ELEMENT IS1557"/>
    <property type="match status" value="1"/>
</dbReference>
<dbReference type="Pfam" id="PF01610">
    <property type="entry name" value="DDE_Tnp_ISL3"/>
    <property type="match status" value="1"/>
</dbReference>
<protein>
    <submittedName>
        <fullName evidence="2">ISL3 family transposase</fullName>
    </submittedName>
</protein>
<dbReference type="AlphaFoldDB" id="A0A8J6UR77"/>
<dbReference type="InterPro" id="IPR002560">
    <property type="entry name" value="Transposase_DDE"/>
</dbReference>
<proteinExistence type="predicted"/>
<dbReference type="NCBIfam" id="NF033550">
    <property type="entry name" value="transpos_ISL3"/>
    <property type="match status" value="1"/>
</dbReference>
<dbReference type="InterPro" id="IPR047951">
    <property type="entry name" value="Transpos_ISL3"/>
</dbReference>
<organism evidence="2 3">
    <name type="scientific">Pelovirga terrestris</name>
    <dbReference type="NCBI Taxonomy" id="2771352"/>
    <lineage>
        <taxon>Bacteria</taxon>
        <taxon>Pseudomonadati</taxon>
        <taxon>Thermodesulfobacteriota</taxon>
        <taxon>Desulfuromonadia</taxon>
        <taxon>Geobacterales</taxon>
        <taxon>Geobacteraceae</taxon>
        <taxon>Pelovirga</taxon>
    </lineage>
</organism>
<sequence length="281" mass="31955">MTPSLFDHYVEAARQREDFSSVQSVGLDETASRRGHNYISLFHDLDQKRLLFACEGRDKAVVAAFVKDLEAHGGQTENVDSVCIDMSKSYIAGVGEWLPNADITFDPFHVMAIVNKAVDLVRRQEAKTEPLLKKTRYLWLRNEANRTQRQQEHFDSLPKSRLKTARAWQIKTSLQEIYQQCQTLTDAETALSRWYNWAIRCRLEPMKDAAKTIRRHWNGILSWFDGHLNNGGVEGVNGLIQAAKARARGYGTVRHLITMAYLVAGKLVHLPAPPFITRCCG</sequence>